<keyword evidence="2" id="KW-1185">Reference proteome</keyword>
<dbReference type="SUPFAM" id="SSF160379">
    <property type="entry name" value="SP0830-like"/>
    <property type="match status" value="1"/>
</dbReference>
<reference evidence="1 2" key="1">
    <citation type="submission" date="2022-06" db="EMBL/GenBank/DDBJ databases">
        <title>Paraconexibacter antarcticus.</title>
        <authorList>
            <person name="Kim C.S."/>
        </authorList>
    </citation>
    <scope>NUCLEOTIDE SEQUENCE [LARGE SCALE GENOMIC DNA]</scope>
    <source>
        <strain evidence="1 2">02-257</strain>
    </source>
</reference>
<dbReference type="Gene3D" id="3.30.70.1280">
    <property type="entry name" value="SP0830-like domains"/>
    <property type="match status" value="1"/>
</dbReference>
<accession>A0ABY5DVP6</accession>
<evidence type="ECO:0000313" key="1">
    <source>
        <dbReference type="EMBL" id="UTI65146.1"/>
    </source>
</evidence>
<gene>
    <name evidence="1" type="ORF">NBH00_02785</name>
</gene>
<dbReference type="PANTHER" id="PTHR36439:SF1">
    <property type="entry name" value="DUF1697 DOMAIN-CONTAINING PROTEIN"/>
    <property type="match status" value="1"/>
</dbReference>
<dbReference type="Proteomes" id="UP001056035">
    <property type="component" value="Chromosome"/>
</dbReference>
<dbReference type="InterPro" id="IPR012545">
    <property type="entry name" value="DUF1697"/>
</dbReference>
<dbReference type="EMBL" id="CP098502">
    <property type="protein sequence ID" value="UTI65146.1"/>
    <property type="molecule type" value="Genomic_DNA"/>
</dbReference>
<organism evidence="1 2">
    <name type="scientific">Paraconexibacter antarcticus</name>
    <dbReference type="NCBI Taxonomy" id="2949664"/>
    <lineage>
        <taxon>Bacteria</taxon>
        <taxon>Bacillati</taxon>
        <taxon>Actinomycetota</taxon>
        <taxon>Thermoleophilia</taxon>
        <taxon>Solirubrobacterales</taxon>
        <taxon>Paraconexibacteraceae</taxon>
        <taxon>Paraconexibacter</taxon>
    </lineage>
</organism>
<dbReference type="RefSeq" id="WP_254571836.1">
    <property type="nucleotide sequence ID" value="NZ_CP098502.1"/>
</dbReference>
<sequence length="183" mass="19355">MRELVVLLRGINVGQAKQVPMTDLRALLQDAGYGDVRTLLRSGNVVLTAGAGAPATTAATVAADVSERIGARFGFPVEVVVRTGAQLRRVAAADPFDGTADDPARRHVAFLSGAPDRQALAALLRLDATPERLARGGRTDLHLWTPDGMARSVLAKELGRAKLGVVVTVRNWNTVQKLVAMTG</sequence>
<dbReference type="PANTHER" id="PTHR36439">
    <property type="entry name" value="BLL4334 PROTEIN"/>
    <property type="match status" value="1"/>
</dbReference>
<dbReference type="PIRSF" id="PIRSF008502">
    <property type="entry name" value="UCP008502"/>
    <property type="match status" value="1"/>
</dbReference>
<proteinExistence type="predicted"/>
<protein>
    <submittedName>
        <fullName evidence="1">DUF1697 domain-containing protein</fullName>
    </submittedName>
</protein>
<dbReference type="Pfam" id="PF08002">
    <property type="entry name" value="DUF1697"/>
    <property type="match status" value="1"/>
</dbReference>
<evidence type="ECO:0000313" key="2">
    <source>
        <dbReference type="Proteomes" id="UP001056035"/>
    </source>
</evidence>
<name>A0ABY5DVP6_9ACTN</name>